<evidence type="ECO:0000313" key="8">
    <source>
        <dbReference type="EMBL" id="KAF4354112.1"/>
    </source>
</evidence>
<dbReference type="GO" id="GO:0009617">
    <property type="term" value="P:response to bacterium"/>
    <property type="evidence" value="ECO:0007669"/>
    <property type="project" value="InterPro"/>
</dbReference>
<dbReference type="Pfam" id="PF02453">
    <property type="entry name" value="Reticulon"/>
    <property type="match status" value="1"/>
</dbReference>
<dbReference type="EMBL" id="JAATIQ010000486">
    <property type="protein sequence ID" value="KAF4354112.1"/>
    <property type="molecule type" value="Genomic_DNA"/>
</dbReference>
<reference evidence="8 9" key="1">
    <citation type="journal article" date="2020" name="bioRxiv">
        <title>Sequence and annotation of 42 cannabis genomes reveals extensive copy number variation in cannabinoid synthesis and pathogen resistance genes.</title>
        <authorList>
            <person name="Mckernan K.J."/>
            <person name="Helbert Y."/>
            <person name="Kane L.T."/>
            <person name="Ebling H."/>
            <person name="Zhang L."/>
            <person name="Liu B."/>
            <person name="Eaton Z."/>
            <person name="Mclaughlin S."/>
            <person name="Kingan S."/>
            <person name="Baybayan P."/>
            <person name="Concepcion G."/>
            <person name="Jordan M."/>
            <person name="Riva A."/>
            <person name="Barbazuk W."/>
            <person name="Harkins T."/>
        </authorList>
    </citation>
    <scope>NUCLEOTIDE SEQUENCE [LARGE SCALE GENOMIC DNA]</scope>
    <source>
        <strain evidence="9">cv. Jamaican Lion 4</strain>
        <tissue evidence="8">Leaf</tissue>
    </source>
</reference>
<evidence type="ECO:0000313" key="9">
    <source>
        <dbReference type="Proteomes" id="UP000583929"/>
    </source>
</evidence>
<dbReference type="GO" id="GO:0005789">
    <property type="term" value="C:endoplasmic reticulum membrane"/>
    <property type="evidence" value="ECO:0007669"/>
    <property type="project" value="UniProtKB-SubCell"/>
</dbReference>
<keyword evidence="3 6" id="KW-0256">Endoplasmic reticulum</keyword>
<dbReference type="PANTHER" id="PTHR10994">
    <property type="entry name" value="RETICULON"/>
    <property type="match status" value="1"/>
</dbReference>
<dbReference type="InterPro" id="IPR045064">
    <property type="entry name" value="Reticulon-like"/>
</dbReference>
<keyword evidence="9" id="KW-1185">Reference proteome</keyword>
<sequence>MSAKISQKRSFSETIFGSSHLNSKKKEPVLQVVNALTLEFNGGLVVLHCIASGRDPKKFISVIASLWVLSMLGNCCNFLTLFCIAFVLLHTVPVLYEKYDDKVDSFAEKACFEIKKQYAVFDAKVLSKALKAFEKIGISAFSVIVLGALFLLQIRGEDRDWFGRVAVVENFPSPRPSTVAMLGSTRMTSATRGSRRLETGTSRPRLGYPRNGQVRRFEEVLVWVDSRSEPLVSVDPCPCKETVGIVPNLCVKFPITIGPNVGPNIGLDSGIVHGLISEKVFMSCDIGCMARLDNGLPLMDSGVNVDRAESSIDVVGPLVSCGTSLYSTDVGVNKNGINNSLCLGDQAGPSQKINSSTPSVYDGSSMGLVGAVEAEPIFGEDRDLSLFVKAQDHLLYDLKLFGKMDLFEIKNKGGDFGVLPTSETNERTTPFKKRKFEGFASLCSRPHKIIRTHPVVIWDFPWDKKDHNKNLTWLLKNLMRIAPAP</sequence>
<evidence type="ECO:0000256" key="4">
    <source>
        <dbReference type="ARBA" id="ARBA00022989"/>
    </source>
</evidence>
<evidence type="ECO:0000259" key="7">
    <source>
        <dbReference type="PROSITE" id="PS50845"/>
    </source>
</evidence>
<feature type="transmembrane region" description="Helical" evidence="6">
    <location>
        <begin position="62"/>
        <end position="89"/>
    </location>
</feature>
<evidence type="ECO:0000256" key="5">
    <source>
        <dbReference type="ARBA" id="ARBA00023136"/>
    </source>
</evidence>
<organism evidence="8 9">
    <name type="scientific">Cannabis sativa</name>
    <name type="common">Hemp</name>
    <name type="synonym">Marijuana</name>
    <dbReference type="NCBI Taxonomy" id="3483"/>
    <lineage>
        <taxon>Eukaryota</taxon>
        <taxon>Viridiplantae</taxon>
        <taxon>Streptophyta</taxon>
        <taxon>Embryophyta</taxon>
        <taxon>Tracheophyta</taxon>
        <taxon>Spermatophyta</taxon>
        <taxon>Magnoliopsida</taxon>
        <taxon>eudicotyledons</taxon>
        <taxon>Gunneridae</taxon>
        <taxon>Pentapetalae</taxon>
        <taxon>rosids</taxon>
        <taxon>fabids</taxon>
        <taxon>Rosales</taxon>
        <taxon>Cannabaceae</taxon>
        <taxon>Cannabis</taxon>
    </lineage>
</organism>
<proteinExistence type="predicted"/>
<accession>A0A7J6E6Z5</accession>
<dbReference type="Proteomes" id="UP000583929">
    <property type="component" value="Unassembled WGS sequence"/>
</dbReference>
<dbReference type="PROSITE" id="PS50845">
    <property type="entry name" value="RETICULON"/>
    <property type="match status" value="1"/>
</dbReference>
<evidence type="ECO:0000256" key="3">
    <source>
        <dbReference type="ARBA" id="ARBA00022824"/>
    </source>
</evidence>
<evidence type="ECO:0000256" key="2">
    <source>
        <dbReference type="ARBA" id="ARBA00022692"/>
    </source>
</evidence>
<name>A0A7J6E6Z5_CANSA</name>
<feature type="domain" description="Reticulon" evidence="7">
    <location>
        <begin position="1"/>
        <end position="134"/>
    </location>
</feature>
<feature type="transmembrane region" description="Helical" evidence="6">
    <location>
        <begin position="136"/>
        <end position="154"/>
    </location>
</feature>
<protein>
    <recommendedName>
        <fullName evidence="6">Reticulon-like protein</fullName>
    </recommendedName>
</protein>
<dbReference type="AlphaFoldDB" id="A0A7J6E6Z5"/>
<evidence type="ECO:0000256" key="1">
    <source>
        <dbReference type="ARBA" id="ARBA00004477"/>
    </source>
</evidence>
<evidence type="ECO:0000256" key="6">
    <source>
        <dbReference type="RuleBase" id="RU363132"/>
    </source>
</evidence>
<comment type="caution">
    <text evidence="8">The sequence shown here is derived from an EMBL/GenBank/DDBJ whole genome shotgun (WGS) entry which is preliminary data.</text>
</comment>
<keyword evidence="4 6" id="KW-1133">Transmembrane helix</keyword>
<dbReference type="InterPro" id="IPR003388">
    <property type="entry name" value="Reticulon"/>
</dbReference>
<gene>
    <name evidence="8" type="ORF">G4B88_016997</name>
</gene>
<dbReference type="PANTHER" id="PTHR10994:SF193">
    <property type="entry name" value="RETICULON-LIKE PROTEIN"/>
    <property type="match status" value="1"/>
</dbReference>
<keyword evidence="5 6" id="KW-0472">Membrane</keyword>
<keyword evidence="2 6" id="KW-0812">Transmembrane</keyword>
<comment type="subcellular location">
    <subcellularLocation>
        <location evidence="1 6">Endoplasmic reticulum membrane</location>
        <topology evidence="1 6">Multi-pass membrane protein</topology>
    </subcellularLocation>
</comment>